<dbReference type="CDD" id="cd16922">
    <property type="entry name" value="HATPase_EvgS-ArcB-TorS-like"/>
    <property type="match status" value="1"/>
</dbReference>
<evidence type="ECO:0000256" key="5">
    <source>
        <dbReference type="ARBA" id="ARBA00022679"/>
    </source>
</evidence>
<dbReference type="SMART" id="SM00387">
    <property type="entry name" value="HATPase_c"/>
    <property type="match status" value="1"/>
</dbReference>
<feature type="domain" description="Histidine kinase" evidence="12">
    <location>
        <begin position="560"/>
        <end position="779"/>
    </location>
</feature>
<dbReference type="InterPro" id="IPR036097">
    <property type="entry name" value="HisK_dim/P_sf"/>
</dbReference>
<dbReference type="InterPro" id="IPR000014">
    <property type="entry name" value="PAS"/>
</dbReference>
<evidence type="ECO:0000256" key="1">
    <source>
        <dbReference type="ARBA" id="ARBA00000085"/>
    </source>
</evidence>
<dbReference type="SMART" id="SM00086">
    <property type="entry name" value="PAC"/>
    <property type="match status" value="1"/>
</dbReference>
<dbReference type="PANTHER" id="PTHR43047:SF72">
    <property type="entry name" value="OSMOSENSING HISTIDINE PROTEIN KINASE SLN1"/>
    <property type="match status" value="1"/>
</dbReference>
<dbReference type="SMART" id="SM01079">
    <property type="entry name" value="CHASE"/>
    <property type="match status" value="1"/>
</dbReference>
<dbReference type="InterPro" id="IPR000700">
    <property type="entry name" value="PAS-assoc_C"/>
</dbReference>
<dbReference type="PROSITE" id="PS50839">
    <property type="entry name" value="CHASE"/>
    <property type="match status" value="1"/>
</dbReference>
<dbReference type="InterPro" id="IPR013767">
    <property type="entry name" value="PAS_fold"/>
</dbReference>
<keyword evidence="4" id="KW-0597">Phosphoprotein</keyword>
<dbReference type="SUPFAM" id="SSF47384">
    <property type="entry name" value="Homodimeric domain of signal transducing histidine kinase"/>
    <property type="match status" value="1"/>
</dbReference>
<dbReference type="InterPro" id="IPR003594">
    <property type="entry name" value="HATPase_dom"/>
</dbReference>
<organism evidence="15 16">
    <name type="scientific">Neptunicoccus cionae</name>
    <dbReference type="NCBI Taxonomy" id="2035344"/>
    <lineage>
        <taxon>Bacteria</taxon>
        <taxon>Pseudomonadati</taxon>
        <taxon>Pseudomonadota</taxon>
        <taxon>Alphaproteobacteria</taxon>
        <taxon>Rhodobacterales</taxon>
        <taxon>Paracoccaceae</taxon>
        <taxon>Neptunicoccus</taxon>
    </lineage>
</organism>
<reference evidence="15" key="2">
    <citation type="submission" date="2020-09" db="EMBL/GenBank/DDBJ databases">
        <authorList>
            <person name="Sun Q."/>
            <person name="Zhou Y."/>
        </authorList>
    </citation>
    <scope>NUCLEOTIDE SEQUENCE</scope>
    <source>
        <strain evidence="15">CGMCC 1.15880</strain>
    </source>
</reference>
<keyword evidence="7" id="KW-0418">Kinase</keyword>
<evidence type="ECO:0000256" key="2">
    <source>
        <dbReference type="ARBA" id="ARBA00004370"/>
    </source>
</evidence>
<dbReference type="SMART" id="SM00388">
    <property type="entry name" value="HisKA"/>
    <property type="match status" value="1"/>
</dbReference>
<dbReference type="InterPro" id="IPR013655">
    <property type="entry name" value="PAS_fold_3"/>
</dbReference>
<dbReference type="InterPro" id="IPR005467">
    <property type="entry name" value="His_kinase_dom"/>
</dbReference>
<protein>
    <recommendedName>
        <fullName evidence="3">histidine kinase</fullName>
        <ecNumber evidence="3">2.7.13.3</ecNumber>
    </recommendedName>
</protein>
<sequence length="800" mass="89005">MVIGFCLTASILATIAVKRIADHKSEDNFSVIVEQAVTSLSRTAEIYERTLGGLAGLFIASQDISFVEMDDYARAINIHGNQSGINAIGFASHGEADPDSLIVRRIRPRTPGESVIGTDFNLYPEIVKAAKTARETGTLALVPDIKLPINGELLSKGILLRPVTRIERITSDGSLRPAEFLGYVFAILDMNRAFATLSPAQNELVELRAWFAEGTPATPPLFQNIPAADANQNPKFVRDMHVESFGRPLRLLWTGSNKFDLIQPFRAPWVMLALCLALTALIVTMLRFMNRRERTITRLVEEKSNELVTRETERRSIIENAMLAIVSTDANGQILQVNGAAQSLLLTPKTIGLESRNIVEVLPGLDPSEPDSRFKLTLPATEYSHGETILEVEKNTWLTSDGEIRVTLLMRDITKRERQARQIAKMEERWDLALIGAQIGVFDIDFEKNTSVVSKMWRMMMNITSSIDPADPFKDLLDRIHPDDRENLTKAHRACIVGGCERAEARFRVSDSGSDWRWIQSDAIVVEWDEEGTALRMIGTQVDITDRIRVERMKQDFVATVSHELRTPLTSIKGSLGLLESQLAEANLPVAKRLVDIAQSNSERLYTLVNDILDMEKMNAGQMQIDAKAECLSKLLVLVSDQIAPYAAQCGVGLDVSIPKGNYRIWTDQKRIIQVLTNLLSNACKFSDQGTRVRLSAQLLSGEVRIAVTNHGPGIPEEFHPRIFQPFAQADTKANKKKVGTGLGLNISRHLVESMGGTIGFKSIPDQKTIFWFTCPLADDTDKNFDETETENIDQLRAAS</sequence>
<evidence type="ECO:0000256" key="6">
    <source>
        <dbReference type="ARBA" id="ARBA00022692"/>
    </source>
</evidence>
<evidence type="ECO:0000256" key="7">
    <source>
        <dbReference type="ARBA" id="ARBA00022777"/>
    </source>
</evidence>
<dbReference type="InterPro" id="IPR001610">
    <property type="entry name" value="PAC"/>
</dbReference>
<dbReference type="AlphaFoldDB" id="A0A916QTW9"/>
<dbReference type="PRINTS" id="PR00344">
    <property type="entry name" value="BCTRLSENSOR"/>
</dbReference>
<feature type="domain" description="CHASE" evidence="14">
    <location>
        <begin position="97"/>
        <end position="198"/>
    </location>
</feature>
<dbReference type="Gene3D" id="3.30.565.10">
    <property type="entry name" value="Histidine kinase-like ATPase, C-terminal domain"/>
    <property type="match status" value="1"/>
</dbReference>
<dbReference type="InterPro" id="IPR042240">
    <property type="entry name" value="CHASE_sf"/>
</dbReference>
<evidence type="ECO:0000256" key="4">
    <source>
        <dbReference type="ARBA" id="ARBA00022553"/>
    </source>
</evidence>
<evidence type="ECO:0000256" key="9">
    <source>
        <dbReference type="ARBA" id="ARBA00023012"/>
    </source>
</evidence>
<dbReference type="FunFam" id="1.10.287.130:FF:000001">
    <property type="entry name" value="Two-component sensor histidine kinase"/>
    <property type="match status" value="1"/>
</dbReference>
<accession>A0A916QTW9</accession>
<dbReference type="Pfam" id="PF08447">
    <property type="entry name" value="PAS_3"/>
    <property type="match status" value="1"/>
</dbReference>
<dbReference type="SMART" id="SM00091">
    <property type="entry name" value="PAS"/>
    <property type="match status" value="2"/>
</dbReference>
<dbReference type="Pfam" id="PF02518">
    <property type="entry name" value="HATPase_c"/>
    <property type="match status" value="1"/>
</dbReference>
<dbReference type="PROSITE" id="PS50109">
    <property type="entry name" value="HIS_KIN"/>
    <property type="match status" value="1"/>
</dbReference>
<feature type="domain" description="PAC" evidence="13">
    <location>
        <begin position="503"/>
        <end position="556"/>
    </location>
</feature>
<keyword evidence="10 11" id="KW-0472">Membrane</keyword>
<comment type="caution">
    <text evidence="15">The sequence shown here is derived from an EMBL/GenBank/DDBJ whole genome shotgun (WGS) entry which is preliminary data.</text>
</comment>
<evidence type="ECO:0000256" key="3">
    <source>
        <dbReference type="ARBA" id="ARBA00012438"/>
    </source>
</evidence>
<keyword evidence="16" id="KW-1185">Reference proteome</keyword>
<dbReference type="NCBIfam" id="TIGR00229">
    <property type="entry name" value="sensory_box"/>
    <property type="match status" value="1"/>
</dbReference>
<evidence type="ECO:0000256" key="8">
    <source>
        <dbReference type="ARBA" id="ARBA00022989"/>
    </source>
</evidence>
<dbReference type="Pfam" id="PF00512">
    <property type="entry name" value="HisKA"/>
    <property type="match status" value="1"/>
</dbReference>
<dbReference type="InterPro" id="IPR006189">
    <property type="entry name" value="CHASE_dom"/>
</dbReference>
<dbReference type="Pfam" id="PF00989">
    <property type="entry name" value="PAS"/>
    <property type="match status" value="1"/>
</dbReference>
<dbReference type="InterPro" id="IPR004358">
    <property type="entry name" value="Sig_transdc_His_kin-like_C"/>
</dbReference>
<keyword evidence="6 11" id="KW-0812">Transmembrane</keyword>
<dbReference type="SUPFAM" id="SSF55785">
    <property type="entry name" value="PYP-like sensor domain (PAS domain)"/>
    <property type="match status" value="2"/>
</dbReference>
<dbReference type="Proteomes" id="UP000628017">
    <property type="component" value="Unassembled WGS sequence"/>
</dbReference>
<name>A0A916QTW9_9RHOB</name>
<dbReference type="GO" id="GO:0005886">
    <property type="term" value="C:plasma membrane"/>
    <property type="evidence" value="ECO:0007669"/>
    <property type="project" value="TreeGrafter"/>
</dbReference>
<comment type="catalytic activity">
    <reaction evidence="1">
        <text>ATP + protein L-histidine = ADP + protein N-phospho-L-histidine.</text>
        <dbReference type="EC" id="2.7.13.3"/>
    </reaction>
</comment>
<comment type="subcellular location">
    <subcellularLocation>
        <location evidence="2">Membrane</location>
    </subcellularLocation>
</comment>
<dbReference type="GO" id="GO:0000155">
    <property type="term" value="F:phosphorelay sensor kinase activity"/>
    <property type="evidence" value="ECO:0007669"/>
    <property type="project" value="InterPro"/>
</dbReference>
<evidence type="ECO:0000256" key="10">
    <source>
        <dbReference type="ARBA" id="ARBA00023136"/>
    </source>
</evidence>
<dbReference type="InterPro" id="IPR036890">
    <property type="entry name" value="HATPase_C_sf"/>
</dbReference>
<dbReference type="PANTHER" id="PTHR43047">
    <property type="entry name" value="TWO-COMPONENT HISTIDINE PROTEIN KINASE"/>
    <property type="match status" value="1"/>
</dbReference>
<dbReference type="Gene3D" id="3.30.450.350">
    <property type="entry name" value="CHASE domain"/>
    <property type="match status" value="1"/>
</dbReference>
<dbReference type="PROSITE" id="PS50113">
    <property type="entry name" value="PAC"/>
    <property type="match status" value="1"/>
</dbReference>
<dbReference type="Gene3D" id="3.30.450.20">
    <property type="entry name" value="PAS domain"/>
    <property type="match status" value="2"/>
</dbReference>
<dbReference type="CDD" id="cd00082">
    <property type="entry name" value="HisKA"/>
    <property type="match status" value="1"/>
</dbReference>
<evidence type="ECO:0000259" key="14">
    <source>
        <dbReference type="PROSITE" id="PS50839"/>
    </source>
</evidence>
<dbReference type="EMBL" id="BMKA01000001">
    <property type="protein sequence ID" value="GGA07177.1"/>
    <property type="molecule type" value="Genomic_DNA"/>
</dbReference>
<evidence type="ECO:0000259" key="13">
    <source>
        <dbReference type="PROSITE" id="PS50113"/>
    </source>
</evidence>
<dbReference type="Pfam" id="PF03924">
    <property type="entry name" value="CHASE"/>
    <property type="match status" value="1"/>
</dbReference>
<dbReference type="GO" id="GO:0009927">
    <property type="term" value="F:histidine phosphotransfer kinase activity"/>
    <property type="evidence" value="ECO:0007669"/>
    <property type="project" value="TreeGrafter"/>
</dbReference>
<evidence type="ECO:0000313" key="15">
    <source>
        <dbReference type="EMBL" id="GGA07177.1"/>
    </source>
</evidence>
<evidence type="ECO:0000256" key="11">
    <source>
        <dbReference type="SAM" id="Phobius"/>
    </source>
</evidence>
<dbReference type="InterPro" id="IPR035965">
    <property type="entry name" value="PAS-like_dom_sf"/>
</dbReference>
<reference evidence="15" key="1">
    <citation type="journal article" date="2014" name="Int. J. Syst. Evol. Microbiol.">
        <title>Complete genome sequence of Corynebacterium casei LMG S-19264T (=DSM 44701T), isolated from a smear-ripened cheese.</title>
        <authorList>
            <consortium name="US DOE Joint Genome Institute (JGI-PGF)"/>
            <person name="Walter F."/>
            <person name="Albersmeier A."/>
            <person name="Kalinowski J."/>
            <person name="Ruckert C."/>
        </authorList>
    </citation>
    <scope>NUCLEOTIDE SEQUENCE</scope>
    <source>
        <strain evidence="15">CGMCC 1.15880</strain>
    </source>
</reference>
<proteinExistence type="predicted"/>
<keyword evidence="8 11" id="KW-1133">Transmembrane helix</keyword>
<keyword evidence="5" id="KW-0808">Transferase</keyword>
<evidence type="ECO:0000313" key="16">
    <source>
        <dbReference type="Proteomes" id="UP000628017"/>
    </source>
</evidence>
<evidence type="ECO:0000259" key="12">
    <source>
        <dbReference type="PROSITE" id="PS50109"/>
    </source>
</evidence>
<keyword evidence="9" id="KW-0902">Two-component regulatory system</keyword>
<feature type="transmembrane region" description="Helical" evidence="11">
    <location>
        <begin position="269"/>
        <end position="289"/>
    </location>
</feature>
<dbReference type="CDD" id="cd00130">
    <property type="entry name" value="PAS"/>
    <property type="match status" value="1"/>
</dbReference>
<dbReference type="EC" id="2.7.13.3" evidence="3"/>
<dbReference type="GO" id="GO:0006355">
    <property type="term" value="P:regulation of DNA-templated transcription"/>
    <property type="evidence" value="ECO:0007669"/>
    <property type="project" value="InterPro"/>
</dbReference>
<dbReference type="Gene3D" id="1.10.287.130">
    <property type="match status" value="1"/>
</dbReference>
<dbReference type="SUPFAM" id="SSF55874">
    <property type="entry name" value="ATPase domain of HSP90 chaperone/DNA topoisomerase II/histidine kinase"/>
    <property type="match status" value="1"/>
</dbReference>
<dbReference type="InterPro" id="IPR003661">
    <property type="entry name" value="HisK_dim/P_dom"/>
</dbReference>
<gene>
    <name evidence="15" type="ORF">GCM10011498_03800</name>
</gene>